<dbReference type="PANTHER" id="PTHR40040:SF1">
    <property type="entry name" value="MEMBRANE PROTEIN"/>
    <property type="match status" value="1"/>
</dbReference>
<dbReference type="KEGG" id="beo:BEH_19950"/>
<dbReference type="Proteomes" id="UP000036202">
    <property type="component" value="Chromosome"/>
</dbReference>
<feature type="transmembrane region" description="Helical" evidence="2">
    <location>
        <begin position="68"/>
        <end position="92"/>
    </location>
</feature>
<dbReference type="InterPro" id="IPR055338">
    <property type="entry name" value="YqfX-like"/>
</dbReference>
<keyword evidence="4" id="KW-1185">Reference proteome</keyword>
<evidence type="ECO:0008006" key="5">
    <source>
        <dbReference type="Google" id="ProtNLM"/>
    </source>
</evidence>
<sequence length="123" mass="14078">MEKDQYRKDLDTPYKDREYEEPFMEETAAELGGDVRNERYIEQKRTDRSQDRSNQNGREGIGYGRLGLILSVLSFFFLPVIFSIAGIVLGFIARRKGARSVGTWAIGFGIVSLLIAMFILPFF</sequence>
<keyword evidence="2" id="KW-0812">Transmembrane</keyword>
<keyword evidence="2" id="KW-0472">Membrane</keyword>
<dbReference type="AlphaFoldDB" id="A0A0H4L0M1"/>
<dbReference type="PATRIC" id="fig|135735.6.peg.4224"/>
<name>A0A0H4L0M1_9BACI</name>
<proteinExistence type="predicted"/>
<reference evidence="4" key="2">
    <citation type="submission" date="2015-06" db="EMBL/GenBank/DDBJ databases">
        <title>Genome Sequence of Bacillus endophyticus and Analysis of its Companion Mechanism in the Ketogulonigenium vulgare-Bacillus strain Consortium.</title>
        <authorList>
            <person name="Jia N."/>
            <person name="Du J."/>
            <person name="Ding M.-Z."/>
            <person name="Gao F."/>
            <person name="Yuan Y.-J."/>
        </authorList>
    </citation>
    <scope>NUCLEOTIDE SEQUENCE [LARGE SCALE GENOMIC DNA]</scope>
    <source>
        <strain evidence="4">Hbe603</strain>
    </source>
</reference>
<keyword evidence="2" id="KW-1133">Transmembrane helix</keyword>
<evidence type="ECO:0000313" key="3">
    <source>
        <dbReference type="EMBL" id="AKO94163.1"/>
    </source>
</evidence>
<evidence type="ECO:0000256" key="2">
    <source>
        <dbReference type="SAM" id="Phobius"/>
    </source>
</evidence>
<dbReference type="OrthoDB" id="2943217at2"/>
<protein>
    <recommendedName>
        <fullName evidence="5">DUF4190 domain-containing protein</fullName>
    </recommendedName>
</protein>
<dbReference type="PANTHER" id="PTHR40040">
    <property type="entry name" value="SMALL HYDROPHOBIC PROTEIN-RELATED"/>
    <property type="match status" value="1"/>
</dbReference>
<dbReference type="EMBL" id="CP011974">
    <property type="protein sequence ID" value="AKO94163.1"/>
    <property type="molecule type" value="Genomic_DNA"/>
</dbReference>
<evidence type="ECO:0000313" key="4">
    <source>
        <dbReference type="Proteomes" id="UP000036202"/>
    </source>
</evidence>
<feature type="region of interest" description="Disordered" evidence="1">
    <location>
        <begin position="30"/>
        <end position="61"/>
    </location>
</feature>
<dbReference type="RefSeq" id="WP_046217862.1">
    <property type="nucleotide sequence ID" value="NZ_CP011974.1"/>
</dbReference>
<accession>A0A0H4L0M1</accession>
<reference evidence="3 4" key="1">
    <citation type="journal article" date="2015" name="PLoS ONE">
        <title>Genome Sequence of Bacillus endophyticus and Analysis of Its Companion Mechanism in the Ketogulonigenium vulgare-Bacillus Strain Consortium.</title>
        <authorList>
            <person name="Jia N."/>
            <person name="Du J."/>
            <person name="Ding M.Z."/>
            <person name="Gao F."/>
            <person name="Yuan Y.J."/>
        </authorList>
    </citation>
    <scope>NUCLEOTIDE SEQUENCE [LARGE SCALE GENOMIC DNA]</scope>
    <source>
        <strain evidence="3 4">Hbe603</strain>
    </source>
</reference>
<gene>
    <name evidence="3" type="ORF">BEH_19950</name>
</gene>
<feature type="compositionally biased region" description="Basic and acidic residues" evidence="1">
    <location>
        <begin position="33"/>
        <end position="51"/>
    </location>
</feature>
<evidence type="ECO:0000256" key="1">
    <source>
        <dbReference type="SAM" id="MobiDB-lite"/>
    </source>
</evidence>
<organism evidence="3 4">
    <name type="scientific">Priestia filamentosa</name>
    <dbReference type="NCBI Taxonomy" id="1402861"/>
    <lineage>
        <taxon>Bacteria</taxon>
        <taxon>Bacillati</taxon>
        <taxon>Bacillota</taxon>
        <taxon>Bacilli</taxon>
        <taxon>Bacillales</taxon>
        <taxon>Bacillaceae</taxon>
        <taxon>Priestia</taxon>
    </lineage>
</organism>
<feature type="transmembrane region" description="Helical" evidence="2">
    <location>
        <begin position="104"/>
        <end position="122"/>
    </location>
</feature>